<proteinExistence type="predicted"/>
<evidence type="ECO:0000313" key="2">
    <source>
        <dbReference type="Proteomes" id="UP001163603"/>
    </source>
</evidence>
<gene>
    <name evidence="1" type="ORF">Pint_09187</name>
</gene>
<name>A0ACC0XUL7_9ROSI</name>
<protein>
    <submittedName>
        <fullName evidence="1">Uncharacterized protein</fullName>
    </submittedName>
</protein>
<dbReference type="Proteomes" id="UP001163603">
    <property type="component" value="Chromosome 10"/>
</dbReference>
<dbReference type="EMBL" id="CM047745">
    <property type="protein sequence ID" value="KAJ0024942.1"/>
    <property type="molecule type" value="Genomic_DNA"/>
</dbReference>
<accession>A0ACC0XUL7</accession>
<organism evidence="1 2">
    <name type="scientific">Pistacia integerrima</name>
    <dbReference type="NCBI Taxonomy" id="434235"/>
    <lineage>
        <taxon>Eukaryota</taxon>
        <taxon>Viridiplantae</taxon>
        <taxon>Streptophyta</taxon>
        <taxon>Embryophyta</taxon>
        <taxon>Tracheophyta</taxon>
        <taxon>Spermatophyta</taxon>
        <taxon>Magnoliopsida</taxon>
        <taxon>eudicotyledons</taxon>
        <taxon>Gunneridae</taxon>
        <taxon>Pentapetalae</taxon>
        <taxon>rosids</taxon>
        <taxon>malvids</taxon>
        <taxon>Sapindales</taxon>
        <taxon>Anacardiaceae</taxon>
        <taxon>Pistacia</taxon>
    </lineage>
</organism>
<reference evidence="2" key="1">
    <citation type="journal article" date="2023" name="G3 (Bethesda)">
        <title>Genome assembly and association tests identify interacting loci associated with vigor, precocity, and sex in interspecific pistachio rootstocks.</title>
        <authorList>
            <person name="Palmer W."/>
            <person name="Jacygrad E."/>
            <person name="Sagayaradj S."/>
            <person name="Cavanaugh K."/>
            <person name="Han R."/>
            <person name="Bertier L."/>
            <person name="Beede B."/>
            <person name="Kafkas S."/>
            <person name="Golino D."/>
            <person name="Preece J."/>
            <person name="Michelmore R."/>
        </authorList>
    </citation>
    <scope>NUCLEOTIDE SEQUENCE [LARGE SCALE GENOMIC DNA]</scope>
</reference>
<evidence type="ECO:0000313" key="1">
    <source>
        <dbReference type="EMBL" id="KAJ0024942.1"/>
    </source>
</evidence>
<sequence length="106" mass="11800">MWEKKAEKVKWVGPVNTGLLTEILLMTRKAEGESQEKKATVEGLPLESSPYVKYTNLEDYKRNAYGNEGHLPVKLNQSGGGTDAPTISGTHKQIKRLSEKSRTHSC</sequence>
<comment type="caution">
    <text evidence="1">The sequence shown here is derived from an EMBL/GenBank/DDBJ whole genome shotgun (WGS) entry which is preliminary data.</text>
</comment>
<keyword evidence="2" id="KW-1185">Reference proteome</keyword>